<reference evidence="3 4" key="1">
    <citation type="submission" date="2024-09" db="EMBL/GenBank/DDBJ databases">
        <title>Draft genome sequences of 6 high pH adapted Marinobacter shengliensis sp. isolated from Mariana forearc serpentinite mud volcanoes.</title>
        <authorList>
            <person name="Elkassas S."/>
            <person name="Serres M."/>
            <person name="Michael N."/>
            <person name="Amina P."/>
            <person name="Teodora Z."/>
            <person name="Julie H."/>
        </authorList>
    </citation>
    <scope>NUCLEOTIDE SEQUENCE [LARGE SCALE GENOMIC DNA]</scope>
    <source>
        <strain evidence="3 4">EB4</strain>
    </source>
</reference>
<accession>A0ABV4W3H5</accession>
<keyword evidence="1" id="KW-0812">Transmembrane</keyword>
<dbReference type="RefSeq" id="WP_374813043.1">
    <property type="nucleotide sequence ID" value="NZ_JBHFLD010000004.1"/>
</dbReference>
<keyword evidence="3" id="KW-0540">Nuclease</keyword>
<evidence type="ECO:0000313" key="3">
    <source>
        <dbReference type="EMBL" id="MFB2714725.1"/>
    </source>
</evidence>
<keyword evidence="1" id="KW-1133">Transmembrane helix</keyword>
<feature type="transmembrane region" description="Helical" evidence="1">
    <location>
        <begin position="31"/>
        <end position="56"/>
    </location>
</feature>
<dbReference type="Pfam" id="PF07510">
    <property type="entry name" value="GmrSD_C"/>
    <property type="match status" value="1"/>
</dbReference>
<evidence type="ECO:0000256" key="1">
    <source>
        <dbReference type="SAM" id="Phobius"/>
    </source>
</evidence>
<dbReference type="EMBL" id="JBHFLD010000004">
    <property type="protein sequence ID" value="MFB2714725.1"/>
    <property type="molecule type" value="Genomic_DNA"/>
</dbReference>
<name>A0ABV4W3H5_9GAMM</name>
<keyword evidence="3" id="KW-0255">Endonuclease</keyword>
<organism evidence="3 4">
    <name type="scientific">Marinobacter shengliensis</name>
    <dbReference type="NCBI Taxonomy" id="1389223"/>
    <lineage>
        <taxon>Bacteria</taxon>
        <taxon>Pseudomonadati</taxon>
        <taxon>Pseudomonadota</taxon>
        <taxon>Gammaproteobacteria</taxon>
        <taxon>Pseudomonadales</taxon>
        <taxon>Marinobacteraceae</taxon>
        <taxon>Marinobacter</taxon>
    </lineage>
</organism>
<feature type="domain" description="GmrSD restriction endonucleases C-terminal" evidence="2">
    <location>
        <begin position="157"/>
        <end position="226"/>
    </location>
</feature>
<dbReference type="Proteomes" id="UP001576762">
    <property type="component" value="Unassembled WGS sequence"/>
</dbReference>
<dbReference type="GO" id="GO:0004519">
    <property type="term" value="F:endonuclease activity"/>
    <property type="evidence" value="ECO:0007669"/>
    <property type="project" value="UniProtKB-KW"/>
</dbReference>
<evidence type="ECO:0000259" key="2">
    <source>
        <dbReference type="Pfam" id="PF07510"/>
    </source>
</evidence>
<proteinExistence type="predicted"/>
<sequence length="236" mass="25596">MTTGFESVQNLAVLLSLTTHHVPELNGSMKHVVVCFHLTVFVAFLCVSGTITAGIVKQSTSGLCHPQESGWYDRTQNYTPFDTIEACLGAGGRLPKGISINSLGEAKKPAHVPSGTLSNYRRSAFGHGWDDANGDCRDSRAEALVASSTTQVRFASDRSCRVVTGRWISSFTGNVIQNASDIDIDHLVPLAWSWGRGASEWPDEKRLRFANDPVNLLPVEASLNLTAITIKTIPIE</sequence>
<protein>
    <submittedName>
        <fullName evidence="3">HNH endonuclease family protein</fullName>
    </submittedName>
</protein>
<keyword evidence="3" id="KW-0378">Hydrolase</keyword>
<keyword evidence="4" id="KW-1185">Reference proteome</keyword>
<keyword evidence="1" id="KW-0472">Membrane</keyword>
<dbReference type="InterPro" id="IPR011089">
    <property type="entry name" value="GmrSD_C"/>
</dbReference>
<evidence type="ECO:0000313" key="4">
    <source>
        <dbReference type="Proteomes" id="UP001576762"/>
    </source>
</evidence>
<comment type="caution">
    <text evidence="3">The sequence shown here is derived from an EMBL/GenBank/DDBJ whole genome shotgun (WGS) entry which is preliminary data.</text>
</comment>
<gene>
    <name evidence="3" type="ORF">ACE05E_04440</name>
</gene>